<protein>
    <submittedName>
        <fullName evidence="1">Uncharacterized protein</fullName>
    </submittedName>
</protein>
<gene>
    <name evidence="1" type="ORF">HAX54_031911</name>
</gene>
<dbReference type="Proteomes" id="UP000823775">
    <property type="component" value="Unassembled WGS sequence"/>
</dbReference>
<proteinExistence type="predicted"/>
<feature type="non-terminal residue" evidence="1">
    <location>
        <position position="82"/>
    </location>
</feature>
<reference evidence="1 2" key="1">
    <citation type="journal article" date="2021" name="BMC Genomics">
        <title>Datura genome reveals duplications of psychoactive alkaloid biosynthetic genes and high mutation rate following tissue culture.</title>
        <authorList>
            <person name="Rajewski A."/>
            <person name="Carter-House D."/>
            <person name="Stajich J."/>
            <person name="Litt A."/>
        </authorList>
    </citation>
    <scope>NUCLEOTIDE SEQUENCE [LARGE SCALE GENOMIC DNA]</scope>
    <source>
        <strain evidence="1">AR-01</strain>
    </source>
</reference>
<keyword evidence="2" id="KW-1185">Reference proteome</keyword>
<evidence type="ECO:0000313" key="2">
    <source>
        <dbReference type="Proteomes" id="UP000823775"/>
    </source>
</evidence>
<dbReference type="EMBL" id="JACEIK010004049">
    <property type="protein sequence ID" value="MCD9643996.1"/>
    <property type="molecule type" value="Genomic_DNA"/>
</dbReference>
<feature type="non-terminal residue" evidence="1">
    <location>
        <position position="1"/>
    </location>
</feature>
<organism evidence="1 2">
    <name type="scientific">Datura stramonium</name>
    <name type="common">Jimsonweed</name>
    <name type="synonym">Common thornapple</name>
    <dbReference type="NCBI Taxonomy" id="4076"/>
    <lineage>
        <taxon>Eukaryota</taxon>
        <taxon>Viridiplantae</taxon>
        <taxon>Streptophyta</taxon>
        <taxon>Embryophyta</taxon>
        <taxon>Tracheophyta</taxon>
        <taxon>Spermatophyta</taxon>
        <taxon>Magnoliopsida</taxon>
        <taxon>eudicotyledons</taxon>
        <taxon>Gunneridae</taxon>
        <taxon>Pentapetalae</taxon>
        <taxon>asterids</taxon>
        <taxon>lamiids</taxon>
        <taxon>Solanales</taxon>
        <taxon>Solanaceae</taxon>
        <taxon>Solanoideae</taxon>
        <taxon>Datureae</taxon>
        <taxon>Datura</taxon>
    </lineage>
</organism>
<evidence type="ECO:0000313" key="1">
    <source>
        <dbReference type="EMBL" id="MCD9643996.1"/>
    </source>
</evidence>
<accession>A0ABS8VCB0</accession>
<comment type="caution">
    <text evidence="1">The sequence shown here is derived from an EMBL/GenBank/DDBJ whole genome shotgun (WGS) entry which is preliminary data.</text>
</comment>
<sequence length="82" mass="8827">VSNISPTSLRLGPSKHPLKYRCGFEVSSHFPTPVFHLRFAVHDWKNVDVAPVSCNSAQADSSAVSHGSQLAFRCCVADTVGT</sequence>
<name>A0ABS8VCB0_DATST</name>